<evidence type="ECO:0000256" key="4">
    <source>
        <dbReference type="ARBA" id="ARBA00023163"/>
    </source>
</evidence>
<feature type="compositionally biased region" description="Low complexity" evidence="6">
    <location>
        <begin position="97"/>
        <end position="106"/>
    </location>
</feature>
<evidence type="ECO:0000256" key="6">
    <source>
        <dbReference type="SAM" id="MobiDB-lite"/>
    </source>
</evidence>
<dbReference type="GO" id="GO:0006351">
    <property type="term" value="P:DNA-templated transcription"/>
    <property type="evidence" value="ECO:0007669"/>
    <property type="project" value="InterPro"/>
</dbReference>
<dbReference type="SUPFAM" id="SSF57701">
    <property type="entry name" value="Zn2/Cys6 DNA-binding domain"/>
    <property type="match status" value="1"/>
</dbReference>
<evidence type="ECO:0000256" key="3">
    <source>
        <dbReference type="ARBA" id="ARBA00023015"/>
    </source>
</evidence>
<evidence type="ECO:0000256" key="1">
    <source>
        <dbReference type="ARBA" id="ARBA00004123"/>
    </source>
</evidence>
<comment type="subcellular location">
    <subcellularLocation>
        <location evidence="1">Nucleus</location>
    </subcellularLocation>
</comment>
<dbReference type="GO" id="GO:0005634">
    <property type="term" value="C:nucleus"/>
    <property type="evidence" value="ECO:0007669"/>
    <property type="project" value="UniProtKB-SubCell"/>
</dbReference>
<dbReference type="Pfam" id="PF04082">
    <property type="entry name" value="Fungal_trans"/>
    <property type="match status" value="1"/>
</dbReference>
<dbReference type="InterPro" id="IPR007219">
    <property type="entry name" value="XnlR_reg_dom"/>
</dbReference>
<comment type="caution">
    <text evidence="8">The sequence shown here is derived from an EMBL/GenBank/DDBJ whole genome shotgun (WGS) entry which is preliminary data.</text>
</comment>
<evidence type="ECO:0000259" key="7">
    <source>
        <dbReference type="PROSITE" id="PS50048"/>
    </source>
</evidence>
<dbReference type="Gene3D" id="4.10.240.10">
    <property type="entry name" value="Zn(2)-C6 fungal-type DNA-binding domain"/>
    <property type="match status" value="1"/>
</dbReference>
<dbReference type="GO" id="GO:0000981">
    <property type="term" value="F:DNA-binding transcription factor activity, RNA polymerase II-specific"/>
    <property type="evidence" value="ECO:0007669"/>
    <property type="project" value="InterPro"/>
</dbReference>
<reference evidence="9" key="1">
    <citation type="journal article" date="2023" name="Mol. Phylogenet. Evol.">
        <title>Genome-scale phylogeny and comparative genomics of the fungal order Sordariales.</title>
        <authorList>
            <person name="Hensen N."/>
            <person name="Bonometti L."/>
            <person name="Westerberg I."/>
            <person name="Brannstrom I.O."/>
            <person name="Guillou S."/>
            <person name="Cros-Aarteil S."/>
            <person name="Calhoun S."/>
            <person name="Haridas S."/>
            <person name="Kuo A."/>
            <person name="Mondo S."/>
            <person name="Pangilinan J."/>
            <person name="Riley R."/>
            <person name="LaButti K."/>
            <person name="Andreopoulos B."/>
            <person name="Lipzen A."/>
            <person name="Chen C."/>
            <person name="Yan M."/>
            <person name="Daum C."/>
            <person name="Ng V."/>
            <person name="Clum A."/>
            <person name="Steindorff A."/>
            <person name="Ohm R.A."/>
            <person name="Martin F."/>
            <person name="Silar P."/>
            <person name="Natvig D.O."/>
            <person name="Lalanne C."/>
            <person name="Gautier V."/>
            <person name="Ament-Velasquez S.L."/>
            <person name="Kruys A."/>
            <person name="Hutchinson M.I."/>
            <person name="Powell A.J."/>
            <person name="Barry K."/>
            <person name="Miller A.N."/>
            <person name="Grigoriev I.V."/>
            <person name="Debuchy R."/>
            <person name="Gladieux P."/>
            <person name="Hiltunen Thoren M."/>
            <person name="Johannesson H."/>
        </authorList>
    </citation>
    <scope>NUCLEOTIDE SEQUENCE [LARGE SCALE GENOMIC DNA]</scope>
    <source>
        <strain evidence="9">CBS 340.73</strain>
    </source>
</reference>
<dbReference type="PANTHER" id="PTHR47338">
    <property type="entry name" value="ZN(II)2CYS6 TRANSCRIPTION FACTOR (EUROFUNG)-RELATED"/>
    <property type="match status" value="1"/>
</dbReference>
<dbReference type="InterPro" id="IPR036864">
    <property type="entry name" value="Zn2-C6_fun-type_DNA-bd_sf"/>
</dbReference>
<evidence type="ECO:0000313" key="9">
    <source>
        <dbReference type="Proteomes" id="UP001303473"/>
    </source>
</evidence>
<dbReference type="InterPro" id="IPR001138">
    <property type="entry name" value="Zn2Cys6_DnaBD"/>
</dbReference>
<dbReference type="SMART" id="SM00066">
    <property type="entry name" value="GAL4"/>
    <property type="match status" value="1"/>
</dbReference>
<dbReference type="GO" id="GO:0008270">
    <property type="term" value="F:zinc ion binding"/>
    <property type="evidence" value="ECO:0007669"/>
    <property type="project" value="InterPro"/>
</dbReference>
<name>A0AAN6NJX0_9PEZI</name>
<keyword evidence="9" id="KW-1185">Reference proteome</keyword>
<keyword evidence="5" id="KW-0539">Nucleus</keyword>
<gene>
    <name evidence="8" type="ORF">QBC46DRAFT_372049</name>
</gene>
<dbReference type="Proteomes" id="UP001303473">
    <property type="component" value="Unassembled WGS sequence"/>
</dbReference>
<dbReference type="AlphaFoldDB" id="A0AAN6NJX0"/>
<dbReference type="CDD" id="cd00067">
    <property type="entry name" value="GAL4"/>
    <property type="match status" value="1"/>
</dbReference>
<keyword evidence="2" id="KW-0479">Metal-binding</keyword>
<dbReference type="Pfam" id="PF00172">
    <property type="entry name" value="Zn_clus"/>
    <property type="match status" value="1"/>
</dbReference>
<proteinExistence type="predicted"/>
<protein>
    <recommendedName>
        <fullName evidence="7">Zn(2)-C6 fungal-type domain-containing protein</fullName>
    </recommendedName>
</protein>
<feature type="region of interest" description="Disordered" evidence="6">
    <location>
        <begin position="90"/>
        <end position="126"/>
    </location>
</feature>
<dbReference type="PANTHER" id="PTHR47338:SF20">
    <property type="entry name" value="ZN(II)2CYS6 TRANSCRIPTION FACTOR (EUROFUNG)"/>
    <property type="match status" value="1"/>
</dbReference>
<dbReference type="GO" id="GO:0003677">
    <property type="term" value="F:DNA binding"/>
    <property type="evidence" value="ECO:0007669"/>
    <property type="project" value="InterPro"/>
</dbReference>
<evidence type="ECO:0000256" key="2">
    <source>
        <dbReference type="ARBA" id="ARBA00022723"/>
    </source>
</evidence>
<keyword evidence="4" id="KW-0804">Transcription</keyword>
<dbReference type="SMART" id="SM00906">
    <property type="entry name" value="Fungal_trans"/>
    <property type="match status" value="1"/>
</dbReference>
<dbReference type="PROSITE" id="PS00463">
    <property type="entry name" value="ZN2_CY6_FUNGAL_1"/>
    <property type="match status" value="1"/>
</dbReference>
<evidence type="ECO:0000313" key="8">
    <source>
        <dbReference type="EMBL" id="KAK3945368.1"/>
    </source>
</evidence>
<feature type="domain" description="Zn(2)-C6 fungal-type" evidence="7">
    <location>
        <begin position="28"/>
        <end position="58"/>
    </location>
</feature>
<organism evidence="8 9">
    <name type="scientific">Diplogelasinospora grovesii</name>
    <dbReference type="NCBI Taxonomy" id="303347"/>
    <lineage>
        <taxon>Eukaryota</taxon>
        <taxon>Fungi</taxon>
        <taxon>Dikarya</taxon>
        <taxon>Ascomycota</taxon>
        <taxon>Pezizomycotina</taxon>
        <taxon>Sordariomycetes</taxon>
        <taxon>Sordariomycetidae</taxon>
        <taxon>Sordariales</taxon>
        <taxon>Diplogelasinosporaceae</taxon>
        <taxon>Diplogelasinospora</taxon>
    </lineage>
</organism>
<sequence length="625" mass="68006">MSLSLLPQDAAIAAGLSSSLSPVKASQACLSCRKQKRKCDKLLPACGLCGRMGRQCDYTTDVNTAAQPAPTAEDLAALQLRLMELENRLNRDKDQASPDSSSINPSSGGGGGGSSRPSVNTTRGSLWLPAGSSNGIGSNNSFGMMRFPSAIFLDIDCFRWAGMPIPKPNVDIPTEVYEILSRGDTVQESIAEYFRSIHTWFPIVSRKRMSLGIPLWDGGPDLAMLFMAMKLVTTQPVEGIASADCPLYTASKRFLSLLESAGTVSLLYLQGLILVTLYEFGHGIYPAAWMSVAACSRYADVIGIPSFRDSSAILGSCTTWTEAEERRRVWWGVYILDRAISLGNKKRFSAPDPMESTILPTDDTAWDEGDMTRALQQPVSTPFTSPQAPFARLCQSALLISRVTRHCTSSIRNHLSGNKHPFNLSDVTALLNDVTSFIALLDTQLSHSHDHIFFGLLAPRCLTFSALVMLLDIYSCPENLRDGPAAGAGSGPGQCGGGDYDMLLADGHFGGKSADELTMQVTAVNGLKEASLRIRDLSIDLLDAVVLPAEQKRTSPLCLDSLYCAMATLHWLWKEAGDPDIQSALEDVKRCLSRLAMRWRLAREYLGLEQHHDNTTAMTWRAAHG</sequence>
<dbReference type="CDD" id="cd12148">
    <property type="entry name" value="fungal_TF_MHR"/>
    <property type="match status" value="1"/>
</dbReference>
<evidence type="ECO:0000256" key="5">
    <source>
        <dbReference type="ARBA" id="ARBA00023242"/>
    </source>
</evidence>
<dbReference type="InterPro" id="IPR050815">
    <property type="entry name" value="TF_fung"/>
</dbReference>
<dbReference type="EMBL" id="MU853755">
    <property type="protein sequence ID" value="KAK3945368.1"/>
    <property type="molecule type" value="Genomic_DNA"/>
</dbReference>
<dbReference type="PROSITE" id="PS50048">
    <property type="entry name" value="ZN2_CY6_FUNGAL_2"/>
    <property type="match status" value="1"/>
</dbReference>
<accession>A0AAN6NJX0</accession>
<keyword evidence="3" id="KW-0805">Transcription regulation</keyword>